<dbReference type="AlphaFoldDB" id="A0A3D2LRS2"/>
<dbReference type="RefSeq" id="WP_008648779.1">
    <property type="nucleotide sequence ID" value="NZ_CAKJYX010000005.1"/>
</dbReference>
<sequence>MRKISLIGLAMLIVSIPTFAGDYLTNTNQNAAFLRMIARGASIDVDGVYSNPAGLAFLPKDGLQVALTIQSAYQTRDIAATSPLWTMDGQTTVRNYEGTASAPVIPSIHAVYKKGDWAFSGSFAIVGGGGKASFNTGLPMFDAAAISLANSASGGMLKPNMYNINSAMEGRQYIYGFQLGASYKINEHFSVFAGARMNYFTGGYKGHLNISLKEGVAQQLGAAIVQQIMAANPGMSLEQATLAAQAQSGPLLQKLDDTKIELDCDQTGWGLTPIIGVDAKFGKLNLAAKYEFKANMNIENDTHTREFPDAAADFMAPYANGVNTPSDLPSMLSVAASYEFLPSLRASVEYHFFDDKNAGMADGKQKTLKHGTHEYLAGVEWDINKLFTVSGGYQKTDYGLSDAFQSDTSFSCDSYSVGFGGRINFTQALSLDVAYFWTTYSDYTKENPRRGGLPESMASLVDKDVYSRTNKVFGVSVNYKF</sequence>
<evidence type="ECO:0000256" key="2">
    <source>
        <dbReference type="ARBA" id="ARBA00008163"/>
    </source>
</evidence>
<evidence type="ECO:0000313" key="9">
    <source>
        <dbReference type="Proteomes" id="UP000286031"/>
    </source>
</evidence>
<gene>
    <name evidence="8" type="ORF">DWV35_14690</name>
</gene>
<dbReference type="GO" id="GO:0015483">
    <property type="term" value="F:long-chain fatty acid transporting porin activity"/>
    <property type="evidence" value="ECO:0007669"/>
    <property type="project" value="TreeGrafter"/>
</dbReference>
<dbReference type="InterPro" id="IPR005017">
    <property type="entry name" value="OMPP1/FadL/TodX"/>
</dbReference>
<dbReference type="GO" id="GO:0009279">
    <property type="term" value="C:cell outer membrane"/>
    <property type="evidence" value="ECO:0007669"/>
    <property type="project" value="UniProtKB-SubCell"/>
</dbReference>
<accession>A0A3D2LRS2</accession>
<dbReference type="SUPFAM" id="SSF56935">
    <property type="entry name" value="Porins"/>
    <property type="match status" value="1"/>
</dbReference>
<keyword evidence="4" id="KW-0812">Transmembrane</keyword>
<evidence type="ECO:0000256" key="7">
    <source>
        <dbReference type="ARBA" id="ARBA00023237"/>
    </source>
</evidence>
<protein>
    <submittedName>
        <fullName evidence="8">Uncharacterized protein</fullName>
    </submittedName>
</protein>
<dbReference type="EMBL" id="QSBI01000018">
    <property type="protein sequence ID" value="RGX08887.1"/>
    <property type="molecule type" value="Genomic_DNA"/>
</dbReference>
<evidence type="ECO:0000256" key="5">
    <source>
        <dbReference type="ARBA" id="ARBA00022729"/>
    </source>
</evidence>
<organism evidence="8 9">
    <name type="scientific">Bacteroides ovatus</name>
    <dbReference type="NCBI Taxonomy" id="28116"/>
    <lineage>
        <taxon>Bacteria</taxon>
        <taxon>Pseudomonadati</taxon>
        <taxon>Bacteroidota</taxon>
        <taxon>Bacteroidia</taxon>
        <taxon>Bacteroidales</taxon>
        <taxon>Bacteroidaceae</taxon>
        <taxon>Bacteroides</taxon>
    </lineage>
</organism>
<dbReference type="Proteomes" id="UP000286031">
    <property type="component" value="Unassembled WGS sequence"/>
</dbReference>
<evidence type="ECO:0000256" key="1">
    <source>
        <dbReference type="ARBA" id="ARBA00004571"/>
    </source>
</evidence>
<dbReference type="Gene3D" id="2.40.160.60">
    <property type="entry name" value="Outer membrane protein transport protein (OMPP1/FadL/TodX)"/>
    <property type="match status" value="1"/>
</dbReference>
<comment type="similarity">
    <text evidence="2">Belongs to the OmpP1/FadL family.</text>
</comment>
<evidence type="ECO:0000256" key="4">
    <source>
        <dbReference type="ARBA" id="ARBA00022692"/>
    </source>
</evidence>
<evidence type="ECO:0000256" key="3">
    <source>
        <dbReference type="ARBA" id="ARBA00022452"/>
    </source>
</evidence>
<keyword evidence="6" id="KW-0472">Membrane</keyword>
<reference evidence="8 9" key="1">
    <citation type="submission" date="2018-08" db="EMBL/GenBank/DDBJ databases">
        <title>A genome reference for cultivated species of the human gut microbiota.</title>
        <authorList>
            <person name="Zou Y."/>
            <person name="Xue W."/>
            <person name="Luo G."/>
        </authorList>
    </citation>
    <scope>NUCLEOTIDE SEQUENCE [LARGE SCALE GENOMIC DNA]</scope>
    <source>
        <strain evidence="8 9">AF04-46</strain>
    </source>
</reference>
<keyword evidence="7" id="KW-0998">Cell outer membrane</keyword>
<comment type="caution">
    <text evidence="8">The sequence shown here is derived from an EMBL/GenBank/DDBJ whole genome shotgun (WGS) entry which is preliminary data.</text>
</comment>
<dbReference type="PANTHER" id="PTHR35093">
    <property type="entry name" value="OUTER MEMBRANE PROTEIN NMB0088-RELATED"/>
    <property type="match status" value="1"/>
</dbReference>
<proteinExistence type="inferred from homology"/>
<keyword evidence="3" id="KW-1134">Transmembrane beta strand</keyword>
<keyword evidence="5" id="KW-0732">Signal</keyword>
<name>A0A3D2LRS2_BACOV</name>
<evidence type="ECO:0000256" key="6">
    <source>
        <dbReference type="ARBA" id="ARBA00023136"/>
    </source>
</evidence>
<comment type="subcellular location">
    <subcellularLocation>
        <location evidence="1">Cell outer membrane</location>
        <topology evidence="1">Multi-pass membrane protein</topology>
    </subcellularLocation>
</comment>
<dbReference type="PANTHER" id="PTHR35093:SF8">
    <property type="entry name" value="OUTER MEMBRANE PROTEIN NMB0088-RELATED"/>
    <property type="match status" value="1"/>
</dbReference>
<evidence type="ECO:0000313" key="8">
    <source>
        <dbReference type="EMBL" id="RGX08887.1"/>
    </source>
</evidence>